<evidence type="ECO:0000256" key="1">
    <source>
        <dbReference type="SAM" id="Phobius"/>
    </source>
</evidence>
<proteinExistence type="predicted"/>
<organism evidence="2">
    <name type="scientific">Opuntia streptacantha</name>
    <name type="common">Prickly pear cactus</name>
    <name type="synonym">Opuntia cardona</name>
    <dbReference type="NCBI Taxonomy" id="393608"/>
    <lineage>
        <taxon>Eukaryota</taxon>
        <taxon>Viridiplantae</taxon>
        <taxon>Streptophyta</taxon>
        <taxon>Embryophyta</taxon>
        <taxon>Tracheophyta</taxon>
        <taxon>Spermatophyta</taxon>
        <taxon>Magnoliopsida</taxon>
        <taxon>eudicotyledons</taxon>
        <taxon>Gunneridae</taxon>
        <taxon>Pentapetalae</taxon>
        <taxon>Caryophyllales</taxon>
        <taxon>Cactineae</taxon>
        <taxon>Cactaceae</taxon>
        <taxon>Opuntioideae</taxon>
        <taxon>Opuntia</taxon>
    </lineage>
</organism>
<dbReference type="AlphaFoldDB" id="A0A7C8ZZX0"/>
<protein>
    <submittedName>
        <fullName evidence="2">Uncharacterized protein</fullName>
    </submittedName>
</protein>
<reference evidence="2" key="2">
    <citation type="submission" date="2020-07" db="EMBL/GenBank/DDBJ databases">
        <authorList>
            <person name="Vera ALvarez R."/>
            <person name="Arias-Moreno D.M."/>
            <person name="Jimenez-Jacinto V."/>
            <person name="Jimenez-Bremont J.F."/>
            <person name="Swaminathan K."/>
            <person name="Moose S.P."/>
            <person name="Guerrero-Gonzalez M.L."/>
            <person name="Marino-Ramirez L."/>
            <person name="Landsman D."/>
            <person name="Rodriguez-Kessler M."/>
            <person name="Delgado-Sanchez P."/>
        </authorList>
    </citation>
    <scope>NUCLEOTIDE SEQUENCE</scope>
    <source>
        <tissue evidence="2">Cladode</tissue>
    </source>
</reference>
<evidence type="ECO:0000313" key="2">
    <source>
        <dbReference type="EMBL" id="MBA4655614.1"/>
    </source>
</evidence>
<keyword evidence="1" id="KW-1133">Transmembrane helix</keyword>
<accession>A0A7C8ZZX0</accession>
<keyword evidence="1" id="KW-0472">Membrane</keyword>
<keyword evidence="1" id="KW-0812">Transmembrane</keyword>
<dbReference type="EMBL" id="GISG01188379">
    <property type="protein sequence ID" value="MBA4655614.1"/>
    <property type="molecule type" value="Transcribed_RNA"/>
</dbReference>
<reference evidence="2" key="1">
    <citation type="journal article" date="2013" name="J. Plant Res.">
        <title>Effect of fungi and light on seed germination of three Opuntia species from semiarid lands of central Mexico.</title>
        <authorList>
            <person name="Delgado-Sanchez P."/>
            <person name="Jimenez-Bremont J.F."/>
            <person name="Guerrero-Gonzalez Mde L."/>
            <person name="Flores J."/>
        </authorList>
    </citation>
    <scope>NUCLEOTIDE SEQUENCE</scope>
    <source>
        <tissue evidence="2">Cladode</tissue>
    </source>
</reference>
<feature type="transmembrane region" description="Helical" evidence="1">
    <location>
        <begin position="45"/>
        <end position="65"/>
    </location>
</feature>
<name>A0A7C8ZZX0_OPUST</name>
<sequence length="99" mass="10689">MIASISSTRSTYTSLLARLFSVVLHGTYDAVAPGRLPLTLELLPVTALSTLLTMLGGAIISFRMLDSVVKGKPLSIISSRSSYTITKLSFIRSSFKPPR</sequence>